<feature type="domain" description="TonB-dependent transporter Oar-like beta-barrel" evidence="8">
    <location>
        <begin position="251"/>
        <end position="1140"/>
    </location>
</feature>
<organism evidence="9 10">
    <name type="scientific">Candidatus Sulfuritelmatomonas gaucii</name>
    <dbReference type="NCBI Taxonomy" id="2043161"/>
    <lineage>
        <taxon>Bacteria</taxon>
        <taxon>Pseudomonadati</taxon>
        <taxon>Acidobacteriota</taxon>
        <taxon>Terriglobia</taxon>
        <taxon>Terriglobales</taxon>
        <taxon>Acidobacteriaceae</taxon>
        <taxon>Candidatus Sulfuritelmatomonas</taxon>
    </lineage>
</organism>
<evidence type="ECO:0000256" key="5">
    <source>
        <dbReference type="ARBA" id="ARBA00022729"/>
    </source>
</evidence>
<gene>
    <name evidence="9" type="ORF">SBA5_90014</name>
</gene>
<dbReference type="GO" id="GO:0015344">
    <property type="term" value="F:siderophore uptake transmembrane transporter activity"/>
    <property type="evidence" value="ECO:0007669"/>
    <property type="project" value="TreeGrafter"/>
</dbReference>
<dbReference type="Gene3D" id="2.170.130.10">
    <property type="entry name" value="TonB-dependent receptor, plug domain"/>
    <property type="match status" value="1"/>
</dbReference>
<dbReference type="Gene3D" id="2.40.170.20">
    <property type="entry name" value="TonB-dependent receptor, beta-barrel domain"/>
    <property type="match status" value="1"/>
</dbReference>
<evidence type="ECO:0000256" key="4">
    <source>
        <dbReference type="ARBA" id="ARBA00022692"/>
    </source>
</evidence>
<evidence type="ECO:0000256" key="2">
    <source>
        <dbReference type="ARBA" id="ARBA00022448"/>
    </source>
</evidence>
<accession>A0A2N9M895</accession>
<dbReference type="InterPro" id="IPR039426">
    <property type="entry name" value="TonB-dep_rcpt-like"/>
</dbReference>
<dbReference type="GO" id="GO:0030246">
    <property type="term" value="F:carbohydrate binding"/>
    <property type="evidence" value="ECO:0007669"/>
    <property type="project" value="InterPro"/>
</dbReference>
<dbReference type="GO" id="GO:0044718">
    <property type="term" value="P:siderophore transmembrane transport"/>
    <property type="evidence" value="ECO:0007669"/>
    <property type="project" value="TreeGrafter"/>
</dbReference>
<dbReference type="Pfam" id="PF13620">
    <property type="entry name" value="CarboxypepD_reg"/>
    <property type="match status" value="1"/>
</dbReference>
<sequence length="1147" mass="122723">MSTELGSHDTPKAGQPKACSFSSYLLLLLLIVFARGSSLCSQQPNPTAVSWQGWVRAASGAPAEGAIVRLVAGARSAHAVTSAGGAFRIKEMLPGQYHLTIEIGGLTYDYAESIDLAAGAKPVLVEISSRGEITVNAQEEQVSATGGEALSSQAVSELPLNKRDFSQLLLLAAGTMTDANGATNFTQQFAINGQRGVEATFAMDGADISDPEMGGSTFSNFNVDAVESIQSSSGWMPAEIGRGAAGFTNIVTRSGAAGFHGSIFEFVRNSAFDARNYFDHPTPAYPGRIPPFRRNEFGLTNGGPVYLPHLYDGRKTTFYFAQYQGFRQVLGTTQVMPVPTKDERAGVDAVTYPDGSTDTLNVPVNPAIAAILARYPLPNDIGGPYQARTYATPSKVATDADQFSVRIDFSPSARDRFFARFNFDNLTGPVTNPDQTAIDPAFGVTYIDRQRNVIGTWSRTATARLGFESSISITRSTPGFPTLDHTDPAVKFNDGLYEAFNSAAGSVMQAYGNLFQGRENVTYTVGRHAWKTGFEARLNRDTTYFGISPNGEYGFGGGTAYATEVIHSQSGKHDLNPGDPLPDTLSGFLSGSAFAYTVAVAPSYFSNGPHIGPAAINRNNVSAYVQDTWKITPRFTLDYGVRWDLYMPISERAHRTSSFLTVNGAQEFVVNPQPGYQTSYRDFEPRVQAAWQAPGNLQVRAGGSIMVIPPNLWQDNFLTGSTPFAVYPHATAGVGSPIPYGFTITPGQLPRAYTPAGADIFAAGNTKTVAPNTVMDVNRYESDVAALTPGHLFSALNLSGIDRSFGNAALFTWTLGVERKFGNLVGDAAYVGTAAEKLPRSSFPNTYPGASPGFAPHTQFDKAGNVSGGFGVENVVVGDAHSTYHALQTSLSGTVGHGGPGIQAGYTWSKSLDDTSMVIGGTGSTGAVASGFSQNPYNTHPEKAPSNFDGAHSFSLSVAQDLHLERAGFLRFCNRKITYGWELLSISSISSGSPFTVFSGIQQTGYGSAGVDRPDQIAQPRLSTAREVREDYFGQGSSNATAFFSIPIHVAGGSGPNQGRFGTLGRNTFRGPAYYNYDFALIKDTPFGERKNGAERIDLQFRSEFFNLFNIVNMGLPANILNGSGFGEISRTAGNSRQIQLSLKLIY</sequence>
<dbReference type="InterPro" id="IPR037066">
    <property type="entry name" value="Plug_dom_sf"/>
</dbReference>
<dbReference type="InterPro" id="IPR036942">
    <property type="entry name" value="Beta-barrel_TonB_sf"/>
</dbReference>
<dbReference type="SUPFAM" id="SSF49452">
    <property type="entry name" value="Starch-binding domain-like"/>
    <property type="match status" value="1"/>
</dbReference>
<keyword evidence="7" id="KW-0998">Cell outer membrane</keyword>
<evidence type="ECO:0000256" key="3">
    <source>
        <dbReference type="ARBA" id="ARBA00022452"/>
    </source>
</evidence>
<evidence type="ECO:0000313" key="10">
    <source>
        <dbReference type="Proteomes" id="UP000239735"/>
    </source>
</evidence>
<evidence type="ECO:0000256" key="1">
    <source>
        <dbReference type="ARBA" id="ARBA00004571"/>
    </source>
</evidence>
<keyword evidence="3" id="KW-1134">Transmembrane beta strand</keyword>
<evidence type="ECO:0000313" key="9">
    <source>
        <dbReference type="EMBL" id="SPE31637.1"/>
    </source>
</evidence>
<evidence type="ECO:0000259" key="8">
    <source>
        <dbReference type="Pfam" id="PF25183"/>
    </source>
</evidence>
<dbReference type="PANTHER" id="PTHR30069:SF29">
    <property type="entry name" value="HEMOGLOBIN AND HEMOGLOBIN-HAPTOGLOBIN-BINDING PROTEIN 1-RELATED"/>
    <property type="match status" value="1"/>
</dbReference>
<keyword evidence="6" id="KW-0472">Membrane</keyword>
<dbReference type="EMBL" id="OKRB01000152">
    <property type="protein sequence ID" value="SPE31637.1"/>
    <property type="molecule type" value="Genomic_DNA"/>
</dbReference>
<reference evidence="10" key="1">
    <citation type="submission" date="2018-02" db="EMBL/GenBank/DDBJ databases">
        <authorList>
            <person name="Hausmann B."/>
        </authorList>
    </citation>
    <scope>NUCLEOTIDE SEQUENCE [LARGE SCALE GENOMIC DNA]</scope>
    <source>
        <strain evidence="10">Peat soil MAG SbA5</strain>
    </source>
</reference>
<protein>
    <recommendedName>
        <fullName evidence="8">TonB-dependent transporter Oar-like beta-barrel domain-containing protein</fullName>
    </recommendedName>
</protein>
<dbReference type="GO" id="GO:0009279">
    <property type="term" value="C:cell outer membrane"/>
    <property type="evidence" value="ECO:0007669"/>
    <property type="project" value="UniProtKB-SubCell"/>
</dbReference>
<dbReference type="SUPFAM" id="SSF56935">
    <property type="entry name" value="Porins"/>
    <property type="match status" value="1"/>
</dbReference>
<dbReference type="PANTHER" id="PTHR30069">
    <property type="entry name" value="TONB-DEPENDENT OUTER MEMBRANE RECEPTOR"/>
    <property type="match status" value="1"/>
</dbReference>
<keyword evidence="5" id="KW-0732">Signal</keyword>
<dbReference type="AlphaFoldDB" id="A0A2N9M895"/>
<keyword evidence="2" id="KW-0813">Transport</keyword>
<dbReference type="Pfam" id="PF25183">
    <property type="entry name" value="OMP_b-brl_4"/>
    <property type="match status" value="1"/>
</dbReference>
<dbReference type="InterPro" id="IPR057601">
    <property type="entry name" value="Oar-like_b-barrel"/>
</dbReference>
<evidence type="ECO:0000256" key="7">
    <source>
        <dbReference type="ARBA" id="ARBA00023237"/>
    </source>
</evidence>
<keyword evidence="4" id="KW-0812">Transmembrane</keyword>
<dbReference type="InterPro" id="IPR013784">
    <property type="entry name" value="Carb-bd-like_fold"/>
</dbReference>
<name>A0A2N9M895_9BACT</name>
<evidence type="ECO:0000256" key="6">
    <source>
        <dbReference type="ARBA" id="ARBA00023136"/>
    </source>
</evidence>
<dbReference type="Proteomes" id="UP000239735">
    <property type="component" value="Unassembled WGS sequence"/>
</dbReference>
<proteinExistence type="predicted"/>
<comment type="subcellular location">
    <subcellularLocation>
        <location evidence="1">Cell outer membrane</location>
        <topology evidence="1">Multi-pass membrane protein</topology>
    </subcellularLocation>
</comment>
<dbReference type="OrthoDB" id="97893at2"/>